<gene>
    <name evidence="12" type="ORF">BKE30_12370</name>
</gene>
<keyword evidence="3" id="KW-0813">Transport</keyword>
<dbReference type="SUPFAM" id="SSF74653">
    <property type="entry name" value="TolA/TonB C-terminal domain"/>
    <property type="match status" value="1"/>
</dbReference>
<name>A0A1S8CSX9_9GAMM</name>
<evidence type="ECO:0000256" key="1">
    <source>
        <dbReference type="ARBA" id="ARBA00004383"/>
    </source>
</evidence>
<dbReference type="InterPro" id="IPR006260">
    <property type="entry name" value="TonB/TolA_C"/>
</dbReference>
<dbReference type="GO" id="GO:0015031">
    <property type="term" value="P:protein transport"/>
    <property type="evidence" value="ECO:0007669"/>
    <property type="project" value="UniProtKB-KW"/>
</dbReference>
<dbReference type="PANTHER" id="PTHR33446">
    <property type="entry name" value="PROTEIN TONB-RELATED"/>
    <property type="match status" value="1"/>
</dbReference>
<evidence type="ECO:0000256" key="6">
    <source>
        <dbReference type="ARBA" id="ARBA00022692"/>
    </source>
</evidence>
<dbReference type="STRING" id="1907941.BKE30_12370"/>
<evidence type="ECO:0000256" key="2">
    <source>
        <dbReference type="ARBA" id="ARBA00006555"/>
    </source>
</evidence>
<keyword evidence="4" id="KW-1003">Cell membrane</keyword>
<dbReference type="InterPro" id="IPR037682">
    <property type="entry name" value="TonB_C"/>
</dbReference>
<accession>A0A1S8CSX9</accession>
<keyword evidence="8 10" id="KW-1133">Transmembrane helix</keyword>
<keyword evidence="6 10" id="KW-0812">Transmembrane</keyword>
<dbReference type="Gene3D" id="3.30.1150.10">
    <property type="match status" value="1"/>
</dbReference>
<evidence type="ECO:0000256" key="8">
    <source>
        <dbReference type="ARBA" id="ARBA00022989"/>
    </source>
</evidence>
<keyword evidence="5" id="KW-0997">Cell inner membrane</keyword>
<dbReference type="OrthoDB" id="9803361at2"/>
<evidence type="ECO:0000256" key="7">
    <source>
        <dbReference type="ARBA" id="ARBA00022927"/>
    </source>
</evidence>
<evidence type="ECO:0000256" key="9">
    <source>
        <dbReference type="ARBA" id="ARBA00023136"/>
    </source>
</evidence>
<keyword evidence="13" id="KW-1185">Reference proteome</keyword>
<evidence type="ECO:0000259" key="11">
    <source>
        <dbReference type="PROSITE" id="PS52015"/>
    </source>
</evidence>
<evidence type="ECO:0000256" key="4">
    <source>
        <dbReference type="ARBA" id="ARBA00022475"/>
    </source>
</evidence>
<keyword evidence="7" id="KW-0653">Protein transport</keyword>
<dbReference type="RefSeq" id="WP_076878915.1">
    <property type="nucleotide sequence ID" value="NZ_MLCN01000033.1"/>
</dbReference>
<dbReference type="GO" id="GO:0031992">
    <property type="term" value="F:energy transducer activity"/>
    <property type="evidence" value="ECO:0007669"/>
    <property type="project" value="TreeGrafter"/>
</dbReference>
<dbReference type="GO" id="GO:0098797">
    <property type="term" value="C:plasma membrane protein complex"/>
    <property type="evidence" value="ECO:0007669"/>
    <property type="project" value="TreeGrafter"/>
</dbReference>
<evidence type="ECO:0000313" key="12">
    <source>
        <dbReference type="EMBL" id="ONG38450.1"/>
    </source>
</evidence>
<comment type="similarity">
    <text evidence="2">Belongs to the TonB family.</text>
</comment>
<organism evidence="12 13">
    <name type="scientific">Alkanindiges hydrocarboniclasticus</name>
    <dbReference type="NCBI Taxonomy" id="1907941"/>
    <lineage>
        <taxon>Bacteria</taxon>
        <taxon>Pseudomonadati</taxon>
        <taxon>Pseudomonadota</taxon>
        <taxon>Gammaproteobacteria</taxon>
        <taxon>Moraxellales</taxon>
        <taxon>Moraxellaceae</taxon>
        <taxon>Alkanindiges</taxon>
    </lineage>
</organism>
<dbReference type="PROSITE" id="PS52015">
    <property type="entry name" value="TONB_CTD"/>
    <property type="match status" value="1"/>
</dbReference>
<reference evidence="12 13" key="1">
    <citation type="submission" date="2016-10" db="EMBL/GenBank/DDBJ databases">
        <title>Draft Genome sequence of Alkanindiges sp. strain H1.</title>
        <authorList>
            <person name="Subhash Y."/>
            <person name="Lee S."/>
        </authorList>
    </citation>
    <scope>NUCLEOTIDE SEQUENCE [LARGE SCALE GENOMIC DNA]</scope>
    <source>
        <strain evidence="12 13">H1</strain>
    </source>
</reference>
<comment type="caution">
    <text evidence="12">The sequence shown here is derived from an EMBL/GenBank/DDBJ whole genome shotgun (WGS) entry which is preliminary data.</text>
</comment>
<protein>
    <recommendedName>
        <fullName evidence="11">TonB C-terminal domain-containing protein</fullName>
    </recommendedName>
</protein>
<comment type="subcellular location">
    <subcellularLocation>
        <location evidence="1">Cell inner membrane</location>
        <topology evidence="1">Single-pass membrane protein</topology>
        <orientation evidence="1">Periplasmic side</orientation>
    </subcellularLocation>
</comment>
<dbReference type="GO" id="GO:0055085">
    <property type="term" value="P:transmembrane transport"/>
    <property type="evidence" value="ECO:0007669"/>
    <property type="project" value="InterPro"/>
</dbReference>
<feature type="transmembrane region" description="Helical" evidence="10">
    <location>
        <begin position="20"/>
        <end position="42"/>
    </location>
</feature>
<dbReference type="Pfam" id="PF03544">
    <property type="entry name" value="TonB_C"/>
    <property type="match status" value="1"/>
</dbReference>
<dbReference type="PANTHER" id="PTHR33446:SF11">
    <property type="entry name" value="TONB3"/>
    <property type="match status" value="1"/>
</dbReference>
<evidence type="ECO:0000313" key="13">
    <source>
        <dbReference type="Proteomes" id="UP000192132"/>
    </source>
</evidence>
<evidence type="ECO:0000256" key="10">
    <source>
        <dbReference type="SAM" id="Phobius"/>
    </source>
</evidence>
<dbReference type="NCBIfam" id="TIGR01352">
    <property type="entry name" value="tonB_Cterm"/>
    <property type="match status" value="1"/>
</dbReference>
<dbReference type="InterPro" id="IPR051045">
    <property type="entry name" value="TonB-dependent_transducer"/>
</dbReference>
<evidence type="ECO:0000256" key="3">
    <source>
        <dbReference type="ARBA" id="ARBA00022448"/>
    </source>
</evidence>
<evidence type="ECO:0000256" key="5">
    <source>
        <dbReference type="ARBA" id="ARBA00022519"/>
    </source>
</evidence>
<dbReference type="EMBL" id="MLCN01000033">
    <property type="protein sequence ID" value="ONG38450.1"/>
    <property type="molecule type" value="Genomic_DNA"/>
</dbReference>
<proteinExistence type="inferred from homology"/>
<dbReference type="AlphaFoldDB" id="A0A1S8CSX9"/>
<feature type="domain" description="TonB C-terminal" evidence="11">
    <location>
        <begin position="196"/>
        <end position="290"/>
    </location>
</feature>
<sequence length="296" mass="33168">MTKQVLVRHIGPANFAQDRLLQGAVLVACLFHAGLLATTFIAPNPPKAAMQDIAIAVHLSPKKVEDADFIAQADQQGAGVLRNIHRMTSPDQQVASMDQQEVAEQVAMQTEKQSQARAASEQVLVTTLSWQKQARNLEREQEAQTRVSSSPDMAQLAMIASLEAQYAKRKQEYTHKTNVHTVDSVSARADDTALYMTRFTQKVEQLGNKHYPLEARAQHLHGEVQLMVILMPNGHIRAIRLLQGSGYRILDEAAKDSVRQAAPFGPFDKKMKEYTELRIIRTWRFSESMDELQIGQ</sequence>
<keyword evidence="9 10" id="KW-0472">Membrane</keyword>
<dbReference type="Proteomes" id="UP000192132">
    <property type="component" value="Unassembled WGS sequence"/>
</dbReference>